<dbReference type="GO" id="GO:0051087">
    <property type="term" value="F:protein-folding chaperone binding"/>
    <property type="evidence" value="ECO:0007669"/>
    <property type="project" value="InterPro"/>
</dbReference>
<reference evidence="3 4" key="1">
    <citation type="journal article" date="2020" name="Nat. Food">
        <title>A phased Vanilla planifolia genome enables genetic improvement of flavour and production.</title>
        <authorList>
            <person name="Hasing T."/>
            <person name="Tang H."/>
            <person name="Brym M."/>
            <person name="Khazi F."/>
            <person name="Huang T."/>
            <person name="Chambers A.H."/>
        </authorList>
    </citation>
    <scope>NUCLEOTIDE SEQUENCE [LARGE SCALE GENOMIC DNA]</scope>
    <source>
        <tissue evidence="2">Leaf</tissue>
    </source>
</reference>
<gene>
    <name evidence="2" type="ORF">HPP92_007126</name>
    <name evidence="1" type="ORF">HPP92_007368</name>
</gene>
<proteinExistence type="predicted"/>
<evidence type="ECO:0000313" key="1">
    <source>
        <dbReference type="EMBL" id="KAG0488557.1"/>
    </source>
</evidence>
<evidence type="ECO:0000313" key="2">
    <source>
        <dbReference type="EMBL" id="KAG0490263.1"/>
    </source>
</evidence>
<dbReference type="Proteomes" id="UP000636800">
    <property type="component" value="Chromosome 3"/>
</dbReference>
<dbReference type="AlphaFoldDB" id="A0A835RQ94"/>
<comment type="caution">
    <text evidence="2">The sequence shown here is derived from an EMBL/GenBank/DDBJ whole genome shotgun (WGS) entry which is preliminary data.</text>
</comment>
<evidence type="ECO:0000313" key="4">
    <source>
        <dbReference type="Proteomes" id="UP000639772"/>
    </source>
</evidence>
<dbReference type="EMBL" id="JADCNM010000003">
    <property type="protein sequence ID" value="KAG0490263.1"/>
    <property type="molecule type" value="Genomic_DNA"/>
</dbReference>
<accession>A0A835RQ94</accession>
<dbReference type="Proteomes" id="UP000639772">
    <property type="component" value="Chromosome 3"/>
</dbReference>
<organism evidence="2 4">
    <name type="scientific">Vanilla planifolia</name>
    <name type="common">Vanilla</name>
    <dbReference type="NCBI Taxonomy" id="51239"/>
    <lineage>
        <taxon>Eukaryota</taxon>
        <taxon>Viridiplantae</taxon>
        <taxon>Streptophyta</taxon>
        <taxon>Embryophyta</taxon>
        <taxon>Tracheophyta</taxon>
        <taxon>Spermatophyta</taxon>
        <taxon>Magnoliopsida</taxon>
        <taxon>Liliopsida</taxon>
        <taxon>Asparagales</taxon>
        <taxon>Orchidaceae</taxon>
        <taxon>Vanilloideae</taxon>
        <taxon>Vanilleae</taxon>
        <taxon>Vanilla</taxon>
    </lineage>
</organism>
<name>A0A835RQ94_VANPL</name>
<protein>
    <submittedName>
        <fullName evidence="2">Uncharacterized protein</fullName>
    </submittedName>
</protein>
<dbReference type="InterPro" id="IPR036533">
    <property type="entry name" value="BAG_dom_sf"/>
</dbReference>
<dbReference type="EMBL" id="JADCNL010000003">
    <property type="protein sequence ID" value="KAG0488557.1"/>
    <property type="molecule type" value="Genomic_DNA"/>
</dbReference>
<dbReference type="OrthoDB" id="10619728at2759"/>
<keyword evidence="3" id="KW-1185">Reference proteome</keyword>
<evidence type="ECO:0000313" key="3">
    <source>
        <dbReference type="Proteomes" id="UP000636800"/>
    </source>
</evidence>
<dbReference type="Gene3D" id="1.20.58.120">
    <property type="entry name" value="BAG domain"/>
    <property type="match status" value="1"/>
</dbReference>
<sequence>MISVEADRLASEVLARNPQCTSIPTSKNPSQISPVAGFSMEAVIFREGFVAEHKVLRLIELLDERAAQIDSVIADGDVKLQRRTGTPPI</sequence>